<protein>
    <submittedName>
        <fullName evidence="2">Uncharacterized protein</fullName>
    </submittedName>
</protein>
<sequence length="570" mass="62154">MADPLKQMCEELGVCQEEALFYLEGFRWDLSAAMEACRSKTLPSSESERAAAEERRRNELIEKFLEVAIGLSAEDAMKYLGDNNWSIEHAAHSFYADTERKSKPKPLSHEFSGNKGSDVMQDVLSKVPQFHNASMDLRIGSPPSASTPPLELTQESIKQFRELASEASPPEVLDCLNRFKGNVTDAIGYFYDKDSKARSGIATAQVVKNVSGMAVDQDSSTESVQHIPDAKPLVAPSQVEESGNPTQTLPLKGEESAEVKEEHIGSFVKMTAATREDAIAHLEHFKWNVKEAVKFFQEYGYSAEVISALSMSLMVNIGDLPLPSQSQFDASSGPTETQRSLEKASEGDVTVAIPGVAKAHDVKIQESSSPTQTREGSGTSLNQLLNSLEQDELIDIFVEAAGGVVTRDDATVYLTHSNWSVNKAFSCLLEDTPQVQASQKGATGSSSSSSDADPTETRNVTAAIPGVEESSQVDEDLGMELSAVPITTTTIELEIILDDGESGTPVWIFARSDQTVRDVRNRIDAFRPDGKRDYYLKSDTGVEYRDLDTTVHSITSGSRGSTILHQLYSS</sequence>
<comment type="caution">
    <text evidence="2">The sequence shown here is derived from an EMBL/GenBank/DDBJ whole genome shotgun (WGS) entry which is preliminary data.</text>
</comment>
<reference evidence="2 3" key="1">
    <citation type="submission" date="2020-02" db="EMBL/GenBank/DDBJ databases">
        <authorList>
            <person name="Ma Q."/>
            <person name="Huang Y."/>
            <person name="Song X."/>
            <person name="Pei D."/>
        </authorList>
    </citation>
    <scope>NUCLEOTIDE SEQUENCE [LARGE SCALE GENOMIC DNA]</scope>
    <source>
        <strain evidence="2">Sxm20200214</strain>
        <tissue evidence="2">Leaf</tissue>
    </source>
</reference>
<evidence type="ECO:0000256" key="1">
    <source>
        <dbReference type="SAM" id="MobiDB-lite"/>
    </source>
</evidence>
<gene>
    <name evidence="2" type="ORF">Bca52824_010517</name>
</gene>
<feature type="region of interest" description="Disordered" evidence="1">
    <location>
        <begin position="326"/>
        <end position="347"/>
    </location>
</feature>
<dbReference type="Gene3D" id="1.10.8.10">
    <property type="entry name" value="DNA helicase RuvA subunit, C-terminal domain"/>
    <property type="match status" value="1"/>
</dbReference>
<feature type="compositionally biased region" description="Polar residues" evidence="1">
    <location>
        <begin position="239"/>
        <end position="249"/>
    </location>
</feature>
<keyword evidence="3" id="KW-1185">Reference proteome</keyword>
<dbReference type="EMBL" id="JAAMPC010000002">
    <property type="protein sequence ID" value="KAG2327789.1"/>
    <property type="molecule type" value="Genomic_DNA"/>
</dbReference>
<evidence type="ECO:0000313" key="2">
    <source>
        <dbReference type="EMBL" id="KAG2327789.1"/>
    </source>
</evidence>
<dbReference type="Pfam" id="PF14555">
    <property type="entry name" value="UBA_4"/>
    <property type="match status" value="1"/>
</dbReference>
<feature type="compositionally biased region" description="Polar residues" evidence="1">
    <location>
        <begin position="326"/>
        <end position="338"/>
    </location>
</feature>
<dbReference type="OrthoDB" id="1095801at2759"/>
<dbReference type="CDD" id="cd14352">
    <property type="entry name" value="UBA_DCN1"/>
    <property type="match status" value="1"/>
</dbReference>
<feature type="region of interest" description="Disordered" evidence="1">
    <location>
        <begin position="436"/>
        <end position="474"/>
    </location>
</feature>
<organism evidence="2 3">
    <name type="scientific">Brassica carinata</name>
    <name type="common">Ethiopian mustard</name>
    <name type="synonym">Abyssinian cabbage</name>
    <dbReference type="NCBI Taxonomy" id="52824"/>
    <lineage>
        <taxon>Eukaryota</taxon>
        <taxon>Viridiplantae</taxon>
        <taxon>Streptophyta</taxon>
        <taxon>Embryophyta</taxon>
        <taxon>Tracheophyta</taxon>
        <taxon>Spermatophyta</taxon>
        <taxon>Magnoliopsida</taxon>
        <taxon>eudicotyledons</taxon>
        <taxon>Gunneridae</taxon>
        <taxon>Pentapetalae</taxon>
        <taxon>rosids</taxon>
        <taxon>malvids</taxon>
        <taxon>Brassicales</taxon>
        <taxon>Brassicaceae</taxon>
        <taxon>Brassiceae</taxon>
        <taxon>Brassica</taxon>
    </lineage>
</organism>
<dbReference type="AlphaFoldDB" id="A0A8X8B7R4"/>
<evidence type="ECO:0000313" key="3">
    <source>
        <dbReference type="Proteomes" id="UP000886595"/>
    </source>
</evidence>
<feature type="region of interest" description="Disordered" evidence="1">
    <location>
        <begin position="237"/>
        <end position="256"/>
    </location>
</feature>
<name>A0A8X8B7R4_BRACI</name>
<accession>A0A8X8B7R4</accession>
<dbReference type="CDD" id="cd14273">
    <property type="entry name" value="UBA_TAP-C_like"/>
    <property type="match status" value="1"/>
</dbReference>
<proteinExistence type="predicted"/>
<dbReference type="Proteomes" id="UP000886595">
    <property type="component" value="Unassembled WGS sequence"/>
</dbReference>